<dbReference type="Proteomes" id="UP001331761">
    <property type="component" value="Unassembled WGS sequence"/>
</dbReference>
<evidence type="ECO:0000313" key="2">
    <source>
        <dbReference type="Proteomes" id="UP001331761"/>
    </source>
</evidence>
<sequence length="142" mass="15567">MSIFESTTEFSAGLSVYGYVDEPFPNAGLNDMITSSHQFSRLLSHTMTITNEDYNLTTEDAIYRLNSSRRVSEANCVIFFSAQRDTTALPALLPTRLDVRVVAVGFDATDLTGIVKENGIAVSVPYDFTSQDVQNVVDAVLS</sequence>
<dbReference type="AlphaFoldDB" id="A0AAN8J2J3"/>
<keyword evidence="2" id="KW-1185">Reference proteome</keyword>
<comment type="caution">
    <text evidence="1">The sequence shown here is derived from an EMBL/GenBank/DDBJ whole genome shotgun (WGS) entry which is preliminary data.</text>
</comment>
<evidence type="ECO:0000313" key="1">
    <source>
        <dbReference type="EMBL" id="KAK5980494.1"/>
    </source>
</evidence>
<protein>
    <submittedName>
        <fullName evidence="1">Uncharacterized protein</fullName>
    </submittedName>
</protein>
<reference evidence="1 2" key="1">
    <citation type="submission" date="2019-10" db="EMBL/GenBank/DDBJ databases">
        <title>Assembly and Annotation for the nematode Trichostrongylus colubriformis.</title>
        <authorList>
            <person name="Martin J."/>
        </authorList>
    </citation>
    <scope>NUCLEOTIDE SEQUENCE [LARGE SCALE GENOMIC DNA]</scope>
    <source>
        <strain evidence="1">G859</strain>
        <tissue evidence="1">Whole worm</tissue>
    </source>
</reference>
<organism evidence="1 2">
    <name type="scientific">Trichostrongylus colubriformis</name>
    <name type="common">Black scour worm</name>
    <dbReference type="NCBI Taxonomy" id="6319"/>
    <lineage>
        <taxon>Eukaryota</taxon>
        <taxon>Metazoa</taxon>
        <taxon>Ecdysozoa</taxon>
        <taxon>Nematoda</taxon>
        <taxon>Chromadorea</taxon>
        <taxon>Rhabditida</taxon>
        <taxon>Rhabditina</taxon>
        <taxon>Rhabditomorpha</taxon>
        <taxon>Strongyloidea</taxon>
        <taxon>Trichostrongylidae</taxon>
        <taxon>Trichostrongylus</taxon>
    </lineage>
</organism>
<gene>
    <name evidence="1" type="ORF">GCK32_006003</name>
</gene>
<name>A0AAN8J2J3_TRICO</name>
<dbReference type="EMBL" id="WIXE01007348">
    <property type="protein sequence ID" value="KAK5980494.1"/>
    <property type="molecule type" value="Genomic_DNA"/>
</dbReference>
<accession>A0AAN8J2J3</accession>
<proteinExistence type="predicted"/>